<dbReference type="PROSITE" id="PS51186">
    <property type="entry name" value="GNAT"/>
    <property type="match status" value="1"/>
</dbReference>
<dbReference type="SUPFAM" id="SSF55729">
    <property type="entry name" value="Acyl-CoA N-acyltransferases (Nat)"/>
    <property type="match status" value="1"/>
</dbReference>
<dbReference type="InterPro" id="IPR000182">
    <property type="entry name" value="GNAT_dom"/>
</dbReference>
<keyword evidence="5" id="KW-1185">Reference proteome</keyword>
<dbReference type="RefSeq" id="WP_085891215.1">
    <property type="nucleotide sequence ID" value="NZ_FWFL01000002.1"/>
</dbReference>
<dbReference type="PANTHER" id="PTHR43420">
    <property type="entry name" value="ACETYLTRANSFERASE"/>
    <property type="match status" value="1"/>
</dbReference>
<organism evidence="4 5">
    <name type="scientific">Roseovarius litorisediminis</name>
    <dbReference type="NCBI Taxonomy" id="1312363"/>
    <lineage>
        <taxon>Bacteria</taxon>
        <taxon>Pseudomonadati</taxon>
        <taxon>Pseudomonadota</taxon>
        <taxon>Alphaproteobacteria</taxon>
        <taxon>Rhodobacterales</taxon>
        <taxon>Roseobacteraceae</taxon>
        <taxon>Roseovarius</taxon>
    </lineage>
</organism>
<protein>
    <submittedName>
        <fullName evidence="4">Ribosomal-protein-alanine N-acetyltransferase</fullName>
    </submittedName>
</protein>
<dbReference type="GO" id="GO:0016747">
    <property type="term" value="F:acyltransferase activity, transferring groups other than amino-acyl groups"/>
    <property type="evidence" value="ECO:0007669"/>
    <property type="project" value="InterPro"/>
</dbReference>
<dbReference type="PANTHER" id="PTHR43420:SF44">
    <property type="entry name" value="ACETYLTRANSFERASE YPEA"/>
    <property type="match status" value="1"/>
</dbReference>
<evidence type="ECO:0000256" key="1">
    <source>
        <dbReference type="ARBA" id="ARBA00022679"/>
    </source>
</evidence>
<name>A0A1Y5RPW9_9RHOB</name>
<keyword evidence="2" id="KW-0012">Acyltransferase</keyword>
<proteinExistence type="predicted"/>
<dbReference type="CDD" id="cd04301">
    <property type="entry name" value="NAT_SF"/>
    <property type="match status" value="1"/>
</dbReference>
<sequence length="151" mass="16491">MTPEQMAHLHARAFASLGRAWSASEFADLLESPLCFGVGDARAFALGRVIGDDAELLTLATDPDHRRLGLARARLTAYETTAAERGATRTFLEVAQNNAAALALYLAAGYTETARRKNYYQTPDNSRVDALILQKQLGENASHIVRSEAKR</sequence>
<feature type="domain" description="N-acetyltransferase" evidence="3">
    <location>
        <begin position="1"/>
        <end position="138"/>
    </location>
</feature>
<reference evidence="4 5" key="1">
    <citation type="submission" date="2017-03" db="EMBL/GenBank/DDBJ databases">
        <authorList>
            <person name="Afonso C.L."/>
            <person name="Miller P.J."/>
            <person name="Scott M.A."/>
            <person name="Spackman E."/>
            <person name="Goraichik I."/>
            <person name="Dimitrov K.M."/>
            <person name="Suarez D.L."/>
            <person name="Swayne D.E."/>
        </authorList>
    </citation>
    <scope>NUCLEOTIDE SEQUENCE [LARGE SCALE GENOMIC DNA]</scope>
    <source>
        <strain evidence="4 5">CECT 8287</strain>
    </source>
</reference>
<evidence type="ECO:0000313" key="5">
    <source>
        <dbReference type="Proteomes" id="UP000193827"/>
    </source>
</evidence>
<dbReference type="EMBL" id="FWFL01000002">
    <property type="protein sequence ID" value="SLN22308.1"/>
    <property type="molecule type" value="Genomic_DNA"/>
</dbReference>
<dbReference type="AlphaFoldDB" id="A0A1Y5RPW9"/>
<keyword evidence="1 4" id="KW-0808">Transferase</keyword>
<evidence type="ECO:0000313" key="4">
    <source>
        <dbReference type="EMBL" id="SLN22308.1"/>
    </source>
</evidence>
<evidence type="ECO:0000256" key="2">
    <source>
        <dbReference type="ARBA" id="ARBA00023315"/>
    </source>
</evidence>
<dbReference type="InterPro" id="IPR016181">
    <property type="entry name" value="Acyl_CoA_acyltransferase"/>
</dbReference>
<dbReference type="Proteomes" id="UP000193827">
    <property type="component" value="Unassembled WGS sequence"/>
</dbReference>
<gene>
    <name evidence="4" type="ORF">PEL8287_00974</name>
</gene>
<evidence type="ECO:0000259" key="3">
    <source>
        <dbReference type="PROSITE" id="PS51186"/>
    </source>
</evidence>
<dbReference type="InterPro" id="IPR050680">
    <property type="entry name" value="YpeA/RimI_acetyltransf"/>
</dbReference>
<accession>A0A1Y5RPW9</accession>
<dbReference type="Gene3D" id="3.40.630.30">
    <property type="match status" value="1"/>
</dbReference>
<dbReference type="Pfam" id="PF00583">
    <property type="entry name" value="Acetyltransf_1"/>
    <property type="match status" value="1"/>
</dbReference>
<dbReference type="OrthoDB" id="9804026at2"/>